<keyword evidence="3" id="KW-1185">Reference proteome</keyword>
<dbReference type="EMBL" id="VAHF01000008">
    <property type="protein sequence ID" value="TXG56985.1"/>
    <property type="molecule type" value="Genomic_DNA"/>
</dbReference>
<dbReference type="AlphaFoldDB" id="A0A5C7HJN7"/>
<proteinExistence type="predicted"/>
<organism evidence="2 3">
    <name type="scientific">Acer yangbiense</name>
    <dbReference type="NCBI Taxonomy" id="1000413"/>
    <lineage>
        <taxon>Eukaryota</taxon>
        <taxon>Viridiplantae</taxon>
        <taxon>Streptophyta</taxon>
        <taxon>Embryophyta</taxon>
        <taxon>Tracheophyta</taxon>
        <taxon>Spermatophyta</taxon>
        <taxon>Magnoliopsida</taxon>
        <taxon>eudicotyledons</taxon>
        <taxon>Gunneridae</taxon>
        <taxon>Pentapetalae</taxon>
        <taxon>rosids</taxon>
        <taxon>malvids</taxon>
        <taxon>Sapindales</taxon>
        <taxon>Sapindaceae</taxon>
        <taxon>Hippocastanoideae</taxon>
        <taxon>Acereae</taxon>
        <taxon>Acer</taxon>
    </lineage>
</organism>
<sequence length="212" mass="23439">MLNSKGRSGSVSKGRARSDLAWKHCKEVERDDGKYYKYVVFLERSFDERVDTGSYYRTHATGDEIQEMGGSCPSSSGGLSSKGVRGPLNQFFPSQINDHGKGHLPPKDAKEASKLVTLDVGRFIFENGIPFNVASSPLFVSMLRSVGDYGRGEGDELGDGNQGTSSKKIKDPPTKDKELALINEDDEWIDHNTDDDEEDIGIQHFNDSPFDL</sequence>
<evidence type="ECO:0000313" key="3">
    <source>
        <dbReference type="Proteomes" id="UP000323000"/>
    </source>
</evidence>
<feature type="region of interest" description="Disordered" evidence="1">
    <location>
        <begin position="153"/>
        <end position="212"/>
    </location>
</feature>
<accession>A0A5C7HJN7</accession>
<evidence type="ECO:0000256" key="1">
    <source>
        <dbReference type="SAM" id="MobiDB-lite"/>
    </source>
</evidence>
<dbReference type="OrthoDB" id="2442898at2759"/>
<feature type="compositionally biased region" description="Acidic residues" evidence="1">
    <location>
        <begin position="183"/>
        <end position="200"/>
    </location>
</feature>
<feature type="compositionally biased region" description="Basic and acidic residues" evidence="1">
    <location>
        <begin position="168"/>
        <end position="179"/>
    </location>
</feature>
<protein>
    <submittedName>
        <fullName evidence="2">Uncharacterized protein</fullName>
    </submittedName>
</protein>
<dbReference type="Proteomes" id="UP000323000">
    <property type="component" value="Chromosome 8"/>
</dbReference>
<evidence type="ECO:0000313" key="2">
    <source>
        <dbReference type="EMBL" id="TXG56985.1"/>
    </source>
</evidence>
<gene>
    <name evidence="2" type="ORF">EZV62_018298</name>
</gene>
<comment type="caution">
    <text evidence="2">The sequence shown here is derived from an EMBL/GenBank/DDBJ whole genome shotgun (WGS) entry which is preliminary data.</text>
</comment>
<reference evidence="3" key="1">
    <citation type="journal article" date="2019" name="Gigascience">
        <title>De novo genome assembly of the endangered Acer yangbiense, a plant species with extremely small populations endemic to Yunnan Province, China.</title>
        <authorList>
            <person name="Yang J."/>
            <person name="Wariss H.M."/>
            <person name="Tao L."/>
            <person name="Zhang R."/>
            <person name="Yun Q."/>
            <person name="Hollingsworth P."/>
            <person name="Dao Z."/>
            <person name="Luo G."/>
            <person name="Guo H."/>
            <person name="Ma Y."/>
            <person name="Sun W."/>
        </authorList>
    </citation>
    <scope>NUCLEOTIDE SEQUENCE [LARGE SCALE GENOMIC DNA]</scope>
    <source>
        <strain evidence="3">cv. Malutang</strain>
    </source>
</reference>
<name>A0A5C7HJN7_9ROSI</name>